<name>A0A7R9KZ99_9ACAR</name>
<feature type="non-terminal residue" evidence="2">
    <location>
        <position position="110"/>
    </location>
</feature>
<protein>
    <submittedName>
        <fullName evidence="2">Uncharacterized protein</fullName>
    </submittedName>
</protein>
<keyword evidence="1" id="KW-0472">Membrane</keyword>
<evidence type="ECO:0000256" key="1">
    <source>
        <dbReference type="SAM" id="Phobius"/>
    </source>
</evidence>
<dbReference type="AlphaFoldDB" id="A0A7R9KZ99"/>
<dbReference type="EMBL" id="OC863384">
    <property type="protein sequence ID" value="CAD7630962.1"/>
    <property type="molecule type" value="Genomic_DNA"/>
</dbReference>
<keyword evidence="1" id="KW-1133">Transmembrane helix</keyword>
<gene>
    <name evidence="2" type="ORF">OSB1V03_LOCUS11373</name>
</gene>
<keyword evidence="1" id="KW-0812">Transmembrane</keyword>
<feature type="transmembrane region" description="Helical" evidence="1">
    <location>
        <begin position="55"/>
        <end position="81"/>
    </location>
</feature>
<organism evidence="2">
    <name type="scientific">Medioppia subpectinata</name>
    <dbReference type="NCBI Taxonomy" id="1979941"/>
    <lineage>
        <taxon>Eukaryota</taxon>
        <taxon>Metazoa</taxon>
        <taxon>Ecdysozoa</taxon>
        <taxon>Arthropoda</taxon>
        <taxon>Chelicerata</taxon>
        <taxon>Arachnida</taxon>
        <taxon>Acari</taxon>
        <taxon>Acariformes</taxon>
        <taxon>Sarcoptiformes</taxon>
        <taxon>Oribatida</taxon>
        <taxon>Brachypylina</taxon>
        <taxon>Oppioidea</taxon>
        <taxon>Oppiidae</taxon>
        <taxon>Medioppia</taxon>
    </lineage>
</organism>
<keyword evidence="3" id="KW-1185">Reference proteome</keyword>
<dbReference type="Proteomes" id="UP000759131">
    <property type="component" value="Unassembled WGS sequence"/>
</dbReference>
<evidence type="ECO:0000313" key="2">
    <source>
        <dbReference type="EMBL" id="CAD7630962.1"/>
    </source>
</evidence>
<reference evidence="2" key="1">
    <citation type="submission" date="2020-11" db="EMBL/GenBank/DDBJ databases">
        <authorList>
            <person name="Tran Van P."/>
        </authorList>
    </citation>
    <scope>NUCLEOTIDE SEQUENCE</scope>
</reference>
<dbReference type="OrthoDB" id="6499973at2759"/>
<proteinExistence type="predicted"/>
<evidence type="ECO:0000313" key="3">
    <source>
        <dbReference type="Proteomes" id="UP000759131"/>
    </source>
</evidence>
<dbReference type="EMBL" id="CAJPIZ010008809">
    <property type="protein sequence ID" value="CAG2111392.1"/>
    <property type="molecule type" value="Genomic_DNA"/>
</dbReference>
<accession>A0A7R9KZ99</accession>
<sequence>MERHSLPVDNIDSDDISHNSQRYVSLNAIPEEMLTNEGKQWSEKSISDPAPDGGYGWVIVMASFFCNLTVDGICYTFGLFFNDFVAHFQSSKAVTALAGSLLSGCYMTAG</sequence>